<protein>
    <recommendedName>
        <fullName evidence="1">YqaJ viral recombinase domain-containing protein</fullName>
    </recommendedName>
</protein>
<dbReference type="InterPro" id="IPR019080">
    <property type="entry name" value="YqaJ_viral_recombinase"/>
</dbReference>
<dbReference type="PANTHER" id="PTHR46609:SF8">
    <property type="entry name" value="YQAJ VIRAL RECOMBINASE DOMAIN-CONTAINING PROTEIN"/>
    <property type="match status" value="1"/>
</dbReference>
<proteinExistence type="predicted"/>
<evidence type="ECO:0000313" key="2">
    <source>
        <dbReference type="EMBL" id="KAJ8872464.1"/>
    </source>
</evidence>
<dbReference type="PANTHER" id="PTHR46609">
    <property type="entry name" value="EXONUCLEASE, PHAGE-TYPE/RECB, C-TERMINAL DOMAIN-CONTAINING PROTEIN"/>
    <property type="match status" value="1"/>
</dbReference>
<dbReference type="Pfam" id="PF09588">
    <property type="entry name" value="YqaJ"/>
    <property type="match status" value="1"/>
</dbReference>
<dbReference type="SUPFAM" id="SSF52980">
    <property type="entry name" value="Restriction endonuclease-like"/>
    <property type="match status" value="1"/>
</dbReference>
<evidence type="ECO:0000313" key="3">
    <source>
        <dbReference type="Proteomes" id="UP001159363"/>
    </source>
</evidence>
<gene>
    <name evidence="2" type="ORF">PR048_026069</name>
</gene>
<dbReference type="InterPro" id="IPR011604">
    <property type="entry name" value="PDDEXK-like_dom_sf"/>
</dbReference>
<dbReference type="InterPro" id="IPR011335">
    <property type="entry name" value="Restrct_endonuc-II-like"/>
</dbReference>
<evidence type="ECO:0000259" key="1">
    <source>
        <dbReference type="Pfam" id="PF09588"/>
    </source>
</evidence>
<keyword evidence="3" id="KW-1185">Reference proteome</keyword>
<feature type="domain" description="YqaJ viral recombinase" evidence="1">
    <location>
        <begin position="25"/>
        <end position="75"/>
    </location>
</feature>
<dbReference type="EMBL" id="JARBHB010000011">
    <property type="protein sequence ID" value="KAJ8872464.1"/>
    <property type="molecule type" value="Genomic_DNA"/>
</dbReference>
<dbReference type="Gene3D" id="3.90.320.10">
    <property type="match status" value="1"/>
</dbReference>
<comment type="caution">
    <text evidence="2">The sequence shown here is derived from an EMBL/GenBank/DDBJ whole genome shotgun (WGS) entry which is preliminary data.</text>
</comment>
<reference evidence="2 3" key="1">
    <citation type="submission" date="2023-02" db="EMBL/GenBank/DDBJ databases">
        <title>LHISI_Scaffold_Assembly.</title>
        <authorList>
            <person name="Stuart O.P."/>
            <person name="Cleave R."/>
            <person name="Magrath M.J.L."/>
            <person name="Mikheyev A.S."/>
        </authorList>
    </citation>
    <scope>NUCLEOTIDE SEQUENCE [LARGE SCALE GENOMIC DNA]</scope>
    <source>
        <strain evidence="2">Daus_M_001</strain>
        <tissue evidence="2">Leg muscle</tissue>
    </source>
</reference>
<organism evidence="2 3">
    <name type="scientific">Dryococelus australis</name>
    <dbReference type="NCBI Taxonomy" id="614101"/>
    <lineage>
        <taxon>Eukaryota</taxon>
        <taxon>Metazoa</taxon>
        <taxon>Ecdysozoa</taxon>
        <taxon>Arthropoda</taxon>
        <taxon>Hexapoda</taxon>
        <taxon>Insecta</taxon>
        <taxon>Pterygota</taxon>
        <taxon>Neoptera</taxon>
        <taxon>Polyneoptera</taxon>
        <taxon>Phasmatodea</taxon>
        <taxon>Verophasmatodea</taxon>
        <taxon>Anareolatae</taxon>
        <taxon>Phasmatidae</taxon>
        <taxon>Eurycanthinae</taxon>
        <taxon>Dryococelus</taxon>
    </lineage>
</organism>
<dbReference type="Proteomes" id="UP001159363">
    <property type="component" value="Chromosome 10"/>
</dbReference>
<accession>A0ABQ9GKC3</accession>
<name>A0ABQ9GKC3_9NEOP</name>
<sequence>MVKSILFNHDLYTSVVTIGHLNVKKAISLYERVYNVKVEPCGLIVKKEMPYLGASPDGLIGNDGLVEVKCLPSVRTKITEAAKTGKLCVHYEN</sequence>
<dbReference type="InterPro" id="IPR051703">
    <property type="entry name" value="NF-kappa-B_Signaling_Reg"/>
</dbReference>